<organism evidence="1 2">
    <name type="scientific">Kickxella alabastrina</name>
    <dbReference type="NCBI Taxonomy" id="61397"/>
    <lineage>
        <taxon>Eukaryota</taxon>
        <taxon>Fungi</taxon>
        <taxon>Fungi incertae sedis</taxon>
        <taxon>Zoopagomycota</taxon>
        <taxon>Kickxellomycotina</taxon>
        <taxon>Kickxellomycetes</taxon>
        <taxon>Kickxellales</taxon>
        <taxon>Kickxellaceae</taxon>
        <taxon>Kickxella</taxon>
    </lineage>
</organism>
<evidence type="ECO:0000313" key="2">
    <source>
        <dbReference type="Proteomes" id="UP001150581"/>
    </source>
</evidence>
<dbReference type="Proteomes" id="UP001150581">
    <property type="component" value="Unassembled WGS sequence"/>
</dbReference>
<reference evidence="1" key="1">
    <citation type="submission" date="2022-07" db="EMBL/GenBank/DDBJ databases">
        <title>Phylogenomic reconstructions and comparative analyses of Kickxellomycotina fungi.</title>
        <authorList>
            <person name="Reynolds N.K."/>
            <person name="Stajich J.E."/>
            <person name="Barry K."/>
            <person name="Grigoriev I.V."/>
            <person name="Crous P."/>
            <person name="Smith M.E."/>
        </authorList>
    </citation>
    <scope>NUCLEOTIDE SEQUENCE</scope>
    <source>
        <strain evidence="1">Benny 63K</strain>
    </source>
</reference>
<keyword evidence="2" id="KW-1185">Reference proteome</keyword>
<dbReference type="EMBL" id="JANBPG010000320">
    <property type="protein sequence ID" value="KAJ1897581.1"/>
    <property type="molecule type" value="Genomic_DNA"/>
</dbReference>
<proteinExistence type="predicted"/>
<accession>A0ACC1INV8</accession>
<comment type="caution">
    <text evidence="1">The sequence shown here is derived from an EMBL/GenBank/DDBJ whole genome shotgun (WGS) entry which is preliminary data.</text>
</comment>
<sequence>MATPATSATPATPVKPMTTPPVTPGASIPTPTPTPIKAGVRDPKTAFTSAPKPLKKKTHKIRNTALLALLAGSGFVAAAAYAQEDVEFGQKFEHFVPGAKSFMRLIRYHDDSLIMAISDVGYHAYTDIVYTSRFIYSQLYSLLNMLQHNNWKGAADGVSAPAEAGRKRDAAMPAKPVAAPVVGDQKSTPVDTLAVAPMSVIQLAVEIPPLQTDNAIVASLSKTLTAVVSAFNDKGLAPENVQQLKALSDSLVALDKHLSGLKDEERMLVQAALAEEQGKFEATLSEFQKTARAALLAREAQFIEARDNQLKAAASAAEERIAKELAAQRDLLERRFNRFVRARVDEERGGRLAHLDRVESQLRQLVQMAQDSGDLIRQSRAVSKLSVAVSALKSAAVGAQVQTPFASELSALTGAATTDFPATRAAFASIPREVAEQGIPSQVELEDRFDAVRKEIRRVSLVPEDGNFGSQVLSATLSKVMFEKEGLVEGDDVEAVLSRAGHYLKQHNLDMAARELNQLKGWPKKLSEDWIATARRRLEVEQAIAVAESEELLAKLTLI</sequence>
<name>A0ACC1INV8_9FUNG</name>
<protein>
    <submittedName>
        <fullName evidence="1">MICOS complex subunit mic60</fullName>
    </submittedName>
</protein>
<evidence type="ECO:0000313" key="1">
    <source>
        <dbReference type="EMBL" id="KAJ1897581.1"/>
    </source>
</evidence>
<gene>
    <name evidence="1" type="primary">MIC60_2</name>
    <name evidence="1" type="ORF">LPJ66_003280</name>
</gene>